<name>A0ACB8U3D9_9APHY</name>
<reference evidence="1" key="1">
    <citation type="journal article" date="2021" name="Environ. Microbiol.">
        <title>Gene family expansions and transcriptome signatures uncover fungal adaptations to wood decay.</title>
        <authorList>
            <person name="Hage H."/>
            <person name="Miyauchi S."/>
            <person name="Viragh M."/>
            <person name="Drula E."/>
            <person name="Min B."/>
            <person name="Chaduli D."/>
            <person name="Navarro D."/>
            <person name="Favel A."/>
            <person name="Norest M."/>
            <person name="Lesage-Meessen L."/>
            <person name="Balint B."/>
            <person name="Merenyi Z."/>
            <person name="de Eugenio L."/>
            <person name="Morin E."/>
            <person name="Martinez A.T."/>
            <person name="Baldrian P."/>
            <person name="Stursova M."/>
            <person name="Martinez M.J."/>
            <person name="Novotny C."/>
            <person name="Magnuson J.K."/>
            <person name="Spatafora J.W."/>
            <person name="Maurice S."/>
            <person name="Pangilinan J."/>
            <person name="Andreopoulos W."/>
            <person name="LaButti K."/>
            <person name="Hundley H."/>
            <person name="Na H."/>
            <person name="Kuo A."/>
            <person name="Barry K."/>
            <person name="Lipzen A."/>
            <person name="Henrissat B."/>
            <person name="Riley R."/>
            <person name="Ahrendt S."/>
            <person name="Nagy L.G."/>
            <person name="Grigoriev I.V."/>
            <person name="Martin F."/>
            <person name="Rosso M.N."/>
        </authorList>
    </citation>
    <scope>NUCLEOTIDE SEQUENCE</scope>
    <source>
        <strain evidence="1">CBS 384.51</strain>
    </source>
</reference>
<dbReference type="Proteomes" id="UP001055072">
    <property type="component" value="Unassembled WGS sequence"/>
</dbReference>
<gene>
    <name evidence="1" type="ORF">BDY19DRAFT_890729</name>
</gene>
<protein>
    <submittedName>
        <fullName evidence="1">Uncharacterized protein</fullName>
    </submittedName>
</protein>
<organism evidence="1 2">
    <name type="scientific">Irpex rosettiformis</name>
    <dbReference type="NCBI Taxonomy" id="378272"/>
    <lineage>
        <taxon>Eukaryota</taxon>
        <taxon>Fungi</taxon>
        <taxon>Dikarya</taxon>
        <taxon>Basidiomycota</taxon>
        <taxon>Agaricomycotina</taxon>
        <taxon>Agaricomycetes</taxon>
        <taxon>Polyporales</taxon>
        <taxon>Irpicaceae</taxon>
        <taxon>Irpex</taxon>
    </lineage>
</organism>
<keyword evidence="2" id="KW-1185">Reference proteome</keyword>
<accession>A0ACB8U3D9</accession>
<proteinExistence type="predicted"/>
<dbReference type="EMBL" id="MU274913">
    <property type="protein sequence ID" value="KAI0088711.1"/>
    <property type="molecule type" value="Genomic_DNA"/>
</dbReference>
<evidence type="ECO:0000313" key="2">
    <source>
        <dbReference type="Proteomes" id="UP001055072"/>
    </source>
</evidence>
<evidence type="ECO:0000313" key="1">
    <source>
        <dbReference type="EMBL" id="KAI0088711.1"/>
    </source>
</evidence>
<sequence>MSSFAIPNLFNVKDKVVLITGGSRGIGKAIATAFVVNGAKVYISSRSAKDCDATASELTVLGPGSCFAIPADMQKYSEVERLVKELSEKESTLHVLVNNAGAAWGETIDDCPDSAWTKVLTLNTQRVFTLTQKSLPLLRAAAELGGFENGVHKDPARIINIGSVEALSVQSHETYAYAASKAALHHLSRTLAGRLGWEGITSNTIACGPFETKMMAHTLKVASDVILESTPLHRVGKPEEVGGTAVFLASPAAAWMTGATIALDGGGLVGMKTFREVAKL</sequence>
<comment type="caution">
    <text evidence="1">The sequence shown here is derived from an EMBL/GenBank/DDBJ whole genome shotgun (WGS) entry which is preliminary data.</text>
</comment>